<reference evidence="1" key="1">
    <citation type="journal article" date="2020" name="Biotechnol. Biofuels">
        <title>New insights from the biogas microbiome by comprehensive genome-resolved metagenomics of nearly 1600 species originating from multiple anaerobic digesters.</title>
        <authorList>
            <person name="Campanaro S."/>
            <person name="Treu L."/>
            <person name="Rodriguez-R L.M."/>
            <person name="Kovalovszki A."/>
            <person name="Ziels R.M."/>
            <person name="Maus I."/>
            <person name="Zhu X."/>
            <person name="Kougias P.G."/>
            <person name="Basile A."/>
            <person name="Luo G."/>
            <person name="Schluter A."/>
            <person name="Konstantinidis K.T."/>
            <person name="Angelidaki I."/>
        </authorList>
    </citation>
    <scope>NUCLEOTIDE SEQUENCE</scope>
    <source>
        <strain evidence="1">AS06rmzACSIP_7</strain>
    </source>
</reference>
<reference evidence="1" key="2">
    <citation type="submission" date="2020-01" db="EMBL/GenBank/DDBJ databases">
        <authorList>
            <person name="Campanaro S."/>
        </authorList>
    </citation>
    <scope>NUCLEOTIDE SEQUENCE</scope>
    <source>
        <strain evidence="1">AS06rmzACSIP_7</strain>
    </source>
</reference>
<dbReference type="Proteomes" id="UP000777265">
    <property type="component" value="Unassembled WGS sequence"/>
</dbReference>
<accession>A0A971S1S5</accession>
<organism evidence="1 2">
    <name type="scientific">Syntrophorhabdus aromaticivorans</name>
    <dbReference type="NCBI Taxonomy" id="328301"/>
    <lineage>
        <taxon>Bacteria</taxon>
        <taxon>Pseudomonadati</taxon>
        <taxon>Thermodesulfobacteriota</taxon>
        <taxon>Syntrophorhabdia</taxon>
        <taxon>Syntrophorhabdales</taxon>
        <taxon>Syntrophorhabdaceae</taxon>
        <taxon>Syntrophorhabdus</taxon>
    </lineage>
</organism>
<gene>
    <name evidence="1" type="ORF">GXY80_13790</name>
</gene>
<evidence type="ECO:0000313" key="1">
    <source>
        <dbReference type="EMBL" id="NLW36528.1"/>
    </source>
</evidence>
<proteinExistence type="predicted"/>
<name>A0A971S1S5_9BACT</name>
<protein>
    <submittedName>
        <fullName evidence="1">Uncharacterized protein</fullName>
    </submittedName>
</protein>
<sequence length="85" mass="9526">MAKVPMTCPFSKGPCVECSVFRGRHYYFCFMKGQRGTTVDPAQFRKELAAEIHVDGKFGMPNPVDVPVCSTAIQDVEQLVERREG</sequence>
<comment type="caution">
    <text evidence="1">The sequence shown here is derived from an EMBL/GenBank/DDBJ whole genome shotgun (WGS) entry which is preliminary data.</text>
</comment>
<dbReference type="AlphaFoldDB" id="A0A971S1S5"/>
<evidence type="ECO:0000313" key="2">
    <source>
        <dbReference type="Proteomes" id="UP000777265"/>
    </source>
</evidence>
<dbReference type="EMBL" id="JAAYEE010000260">
    <property type="protein sequence ID" value="NLW36528.1"/>
    <property type="molecule type" value="Genomic_DNA"/>
</dbReference>